<dbReference type="Pfam" id="PF01232">
    <property type="entry name" value="Mannitol_dh"/>
    <property type="match status" value="1"/>
</dbReference>
<gene>
    <name evidence="5" type="ORF">J2W40_003773</name>
</gene>
<accession>A0ABU1X5R7</accession>
<evidence type="ECO:0000256" key="2">
    <source>
        <dbReference type="ARBA" id="ARBA00023027"/>
    </source>
</evidence>
<keyword evidence="6" id="KW-1185">Reference proteome</keyword>
<dbReference type="GO" id="GO:0009026">
    <property type="term" value="F:tagaturonate reductase activity"/>
    <property type="evidence" value="ECO:0007669"/>
    <property type="project" value="UniProtKB-EC"/>
</dbReference>
<dbReference type="Gene3D" id="3.40.50.720">
    <property type="entry name" value="NAD(P)-binding Rossmann-like Domain"/>
    <property type="match status" value="1"/>
</dbReference>
<dbReference type="Proteomes" id="UP001267638">
    <property type="component" value="Unassembled WGS sequence"/>
</dbReference>
<dbReference type="RefSeq" id="WP_310227467.1">
    <property type="nucleotide sequence ID" value="NZ_JAVDWV010000023.1"/>
</dbReference>
<reference evidence="5 6" key="1">
    <citation type="submission" date="2023-07" db="EMBL/GenBank/DDBJ databases">
        <title>Sorghum-associated microbial communities from plants grown in Nebraska, USA.</title>
        <authorList>
            <person name="Schachtman D."/>
        </authorList>
    </citation>
    <scope>NUCLEOTIDE SEQUENCE [LARGE SCALE GENOMIC DNA]</scope>
    <source>
        <strain evidence="5 6">4256</strain>
    </source>
</reference>
<dbReference type="EC" id="1.1.1.58" evidence="5"/>
<comment type="caution">
    <text evidence="5">The sequence shown here is derived from an EMBL/GenBank/DDBJ whole genome shotgun (WGS) entry which is preliminary data.</text>
</comment>
<evidence type="ECO:0000256" key="1">
    <source>
        <dbReference type="ARBA" id="ARBA00023002"/>
    </source>
</evidence>
<keyword evidence="2" id="KW-0520">NAD</keyword>
<dbReference type="SUPFAM" id="SSF51735">
    <property type="entry name" value="NAD(P)-binding Rossmann-fold domains"/>
    <property type="match status" value="1"/>
</dbReference>
<dbReference type="Pfam" id="PF08125">
    <property type="entry name" value="Mannitol_dh_C"/>
    <property type="match status" value="1"/>
</dbReference>
<dbReference type="PANTHER" id="PTHR30524:SF0">
    <property type="entry name" value="ALTRONATE OXIDOREDUCTASE-RELATED"/>
    <property type="match status" value="1"/>
</dbReference>
<evidence type="ECO:0000259" key="4">
    <source>
        <dbReference type="Pfam" id="PF08125"/>
    </source>
</evidence>
<dbReference type="InterPro" id="IPR008927">
    <property type="entry name" value="6-PGluconate_DH-like_C_sf"/>
</dbReference>
<dbReference type="SUPFAM" id="SSF48179">
    <property type="entry name" value="6-phosphogluconate dehydrogenase C-terminal domain-like"/>
    <property type="match status" value="1"/>
</dbReference>
<dbReference type="Gene3D" id="1.10.1040.10">
    <property type="entry name" value="N-(1-d-carboxylethyl)-l-norvaline Dehydrogenase, domain 2"/>
    <property type="match status" value="1"/>
</dbReference>
<dbReference type="InterPro" id="IPR013118">
    <property type="entry name" value="Mannitol_DH_C"/>
</dbReference>
<evidence type="ECO:0000313" key="6">
    <source>
        <dbReference type="Proteomes" id="UP001267638"/>
    </source>
</evidence>
<feature type="domain" description="Mannitol dehydrogenase C-terminal" evidence="4">
    <location>
        <begin position="247"/>
        <end position="357"/>
    </location>
</feature>
<sequence length="381" mass="40966">MTEACIIQFGTSRFLQAHVDLFASEAAAVGQYVPRIIVVQTSGDATRAARLAAFGQPCGYPVVIRGLGTDGVPVERTVAVNSVSHGLAAARDWQDLMTLFVAHATTIVSNVGDSGYAVAPADRSATILDGTCAPQSFPAILLSLLHGRWRNGNPTPITLLPCELVRRNGDTLKRILRELAIEIGADPAFMQWLDHTCLWVNSLVDRIVSEPIEPVGAVAEPYALWAIEDQPGLVMPFTHPDVVLTDDLDRYERLKLHVLNLGHTWLAQRWMDRGGAVGATVRDALDDEATATALNRLLAEEVVPSFAAHGLGDEAAAYGATTLARFRNPFLNHRLADIAQGHDAKIAKRVGEFIRWVGTAENPPAMPELAALAGHEGASAT</sequence>
<dbReference type="PANTHER" id="PTHR30524">
    <property type="entry name" value="MANNITOL-1-PHOSPHATE 5-DEHYDROGENASE"/>
    <property type="match status" value="1"/>
</dbReference>
<evidence type="ECO:0000313" key="5">
    <source>
        <dbReference type="EMBL" id="MDR7156927.1"/>
    </source>
</evidence>
<proteinExistence type="predicted"/>
<organism evidence="5 6">
    <name type="scientific">Sphingobium xenophagum</name>
    <dbReference type="NCBI Taxonomy" id="121428"/>
    <lineage>
        <taxon>Bacteria</taxon>
        <taxon>Pseudomonadati</taxon>
        <taxon>Pseudomonadota</taxon>
        <taxon>Alphaproteobacteria</taxon>
        <taxon>Sphingomonadales</taxon>
        <taxon>Sphingomonadaceae</taxon>
        <taxon>Sphingobium</taxon>
    </lineage>
</organism>
<dbReference type="InterPro" id="IPR036291">
    <property type="entry name" value="NAD(P)-bd_dom_sf"/>
</dbReference>
<dbReference type="InterPro" id="IPR013131">
    <property type="entry name" value="Mannitol_DH_N"/>
</dbReference>
<keyword evidence="1 5" id="KW-0560">Oxidoreductase</keyword>
<feature type="domain" description="Mannitol dehydrogenase N-terminal" evidence="3">
    <location>
        <begin position="56"/>
        <end position="230"/>
    </location>
</feature>
<name>A0ABU1X5R7_SPHXE</name>
<dbReference type="InterPro" id="IPR013328">
    <property type="entry name" value="6PGD_dom2"/>
</dbReference>
<dbReference type="EMBL" id="JAVDWV010000023">
    <property type="protein sequence ID" value="MDR7156927.1"/>
    <property type="molecule type" value="Genomic_DNA"/>
</dbReference>
<protein>
    <submittedName>
        <fullName evidence="5">Tagaturonate reductase</fullName>
        <ecNumber evidence="5">1.1.1.58</ecNumber>
    </submittedName>
</protein>
<evidence type="ECO:0000259" key="3">
    <source>
        <dbReference type="Pfam" id="PF01232"/>
    </source>
</evidence>